<dbReference type="InterPro" id="IPR017932">
    <property type="entry name" value="GATase_2_dom"/>
</dbReference>
<dbReference type="EMBL" id="VJMJ01000137">
    <property type="protein sequence ID" value="KAF0732103.1"/>
    <property type="molecule type" value="Genomic_DNA"/>
</dbReference>
<dbReference type="InterPro" id="IPR014729">
    <property type="entry name" value="Rossmann-like_a/b/a_fold"/>
</dbReference>
<dbReference type="CDD" id="cd01991">
    <property type="entry name" value="Asn_synthase_B_C"/>
    <property type="match status" value="1"/>
</dbReference>
<dbReference type="Proteomes" id="UP000481153">
    <property type="component" value="Unassembled WGS sequence"/>
</dbReference>
<evidence type="ECO:0000313" key="6">
    <source>
        <dbReference type="Proteomes" id="UP000481153"/>
    </source>
</evidence>
<dbReference type="InterPro" id="IPR001962">
    <property type="entry name" value="Asn_synthase"/>
</dbReference>
<proteinExistence type="predicted"/>
<organism evidence="5 6">
    <name type="scientific">Aphanomyces euteiches</name>
    <dbReference type="NCBI Taxonomy" id="100861"/>
    <lineage>
        <taxon>Eukaryota</taxon>
        <taxon>Sar</taxon>
        <taxon>Stramenopiles</taxon>
        <taxon>Oomycota</taxon>
        <taxon>Saprolegniomycetes</taxon>
        <taxon>Saprolegniales</taxon>
        <taxon>Verrucalvaceae</taxon>
        <taxon>Aphanomyces</taxon>
    </lineage>
</organism>
<dbReference type="Gene3D" id="3.60.20.10">
    <property type="entry name" value="Glutamine Phosphoribosylpyrophosphate, subunit 1, domain 1"/>
    <property type="match status" value="1"/>
</dbReference>
<dbReference type="GO" id="GO:0004066">
    <property type="term" value="F:asparagine synthase (glutamine-hydrolyzing) activity"/>
    <property type="evidence" value="ECO:0007669"/>
    <property type="project" value="InterPro"/>
</dbReference>
<keyword evidence="6" id="KW-1185">Reference proteome</keyword>
<dbReference type="InterPro" id="IPR029055">
    <property type="entry name" value="Ntn_hydrolases_N"/>
</dbReference>
<reference evidence="5 6" key="1">
    <citation type="submission" date="2019-07" db="EMBL/GenBank/DDBJ databases">
        <title>Genomics analysis of Aphanomyces spp. identifies a new class of oomycete effector associated with host adaptation.</title>
        <authorList>
            <person name="Gaulin E."/>
        </authorList>
    </citation>
    <scope>NUCLEOTIDE SEQUENCE [LARGE SCALE GENOMIC DNA]</scope>
    <source>
        <strain evidence="5 6">ATCC 201684</strain>
    </source>
</reference>
<gene>
    <name evidence="5" type="ORF">Ae201684_010755</name>
</gene>
<dbReference type="AlphaFoldDB" id="A0A6G0WX72"/>
<dbReference type="SUPFAM" id="SSF52402">
    <property type="entry name" value="Adenine nucleotide alpha hydrolases-like"/>
    <property type="match status" value="2"/>
</dbReference>
<evidence type="ECO:0000256" key="3">
    <source>
        <dbReference type="ARBA" id="ARBA00022962"/>
    </source>
</evidence>
<evidence type="ECO:0000256" key="2">
    <source>
        <dbReference type="ARBA" id="ARBA00022888"/>
    </source>
</evidence>
<keyword evidence="1" id="KW-0028">Amino-acid biosynthesis</keyword>
<dbReference type="Pfam" id="PF13537">
    <property type="entry name" value="GATase_7"/>
    <property type="match status" value="1"/>
</dbReference>
<dbReference type="InterPro" id="IPR051857">
    <property type="entry name" value="Asn_synthetase_domain"/>
</dbReference>
<dbReference type="SUPFAM" id="SSF56235">
    <property type="entry name" value="N-terminal nucleophile aminohydrolases (Ntn hydrolases)"/>
    <property type="match status" value="1"/>
</dbReference>
<dbReference type="PANTHER" id="PTHR45937">
    <property type="entry name" value="ASPARAGINE SYNTHETASE DOMAIN-CONTAINING PROTEIN 1"/>
    <property type="match status" value="1"/>
</dbReference>
<dbReference type="VEuPathDB" id="FungiDB:AeMF1_002247"/>
<evidence type="ECO:0000256" key="1">
    <source>
        <dbReference type="ARBA" id="ARBA00022605"/>
    </source>
</evidence>
<dbReference type="Gene3D" id="3.40.50.620">
    <property type="entry name" value="HUPs"/>
    <property type="match status" value="2"/>
</dbReference>
<name>A0A6G0WX72_9STRA</name>
<comment type="caution">
    <text evidence="5">The sequence shown here is derived from an EMBL/GenBank/DDBJ whole genome shotgun (WGS) entry which is preliminary data.</text>
</comment>
<sequence>MCGIAAVVASNDAELQELSEAAAAVVSRRGPNHLATWTFDIGSGRILHLTSAVLHLRGSTMCQQPVVDEHGNVLLWNGEVFDGVEVPNTESDTTYVSKRLAAISDNSDDLSTSVVDAFAPICGPFAFCWFHAATRTLFYGRDRWGRRSLVSTRDSLPFVVASASLDEREYNEIVCTGIFSVPFSASEPVTPVLHPWKSNNPFRTRSLNTMPSYLSALSFAEDAICRDDAVLASARGLLEALNHSVARRVESIPRGNSNNAAQVGVLFSGGLDSVVLAALTHFHLPSDEPVDLFNICFDKNHDSPDRKAALASWAELKHLFPTRTWNFLAIDIEPDEVAAQQPHILNLMRPCKTHMDFNIGAAFWFLSRGIGRILTSNPMDTTDQRESQASFQLFGPFETKPTTCPSNNCTRKVHQHCQFQLCRPCCTKVTKFGHKLLRQEANPQELASVTSTLLDMGIAQSDIDRLLVHLSDHDACGSKLTSKNENSKNGIAAALGQAYRSPVKVLLVGIGADEQVAGYGRHRDAYLRGGWEDLRAELDMDMDRIWQRNLGRDDRMIADHGREGRFPYLDEHVIAYLRDTPLRHVADFTQPRGIGDKLILRIVARQLGLRHCTGLPKQAIQFGTRIAKLSNERTGEHRAKGTTAFQIPAT</sequence>
<dbReference type="PANTHER" id="PTHR45937:SF1">
    <property type="entry name" value="ASPARAGINE SYNTHETASE DOMAIN-CONTAINING PROTEIN 1"/>
    <property type="match status" value="1"/>
</dbReference>
<evidence type="ECO:0000313" key="5">
    <source>
        <dbReference type="EMBL" id="KAF0732103.1"/>
    </source>
</evidence>
<dbReference type="PROSITE" id="PS51278">
    <property type="entry name" value="GATASE_TYPE_2"/>
    <property type="match status" value="1"/>
</dbReference>
<keyword evidence="3" id="KW-0315">Glutamine amidotransferase</keyword>
<dbReference type="GO" id="GO:0006529">
    <property type="term" value="P:asparagine biosynthetic process"/>
    <property type="evidence" value="ECO:0007669"/>
    <property type="project" value="UniProtKB-KW"/>
</dbReference>
<protein>
    <recommendedName>
        <fullName evidence="4">Glutamine amidotransferase type-2 domain-containing protein</fullName>
    </recommendedName>
</protein>
<evidence type="ECO:0000259" key="4">
    <source>
        <dbReference type="PROSITE" id="PS51278"/>
    </source>
</evidence>
<feature type="domain" description="Glutamine amidotransferase type-2" evidence="4">
    <location>
        <begin position="2"/>
        <end position="263"/>
    </location>
</feature>
<dbReference type="Pfam" id="PF00733">
    <property type="entry name" value="Asn_synthase"/>
    <property type="match status" value="2"/>
</dbReference>
<accession>A0A6G0WX72</accession>
<keyword evidence="2" id="KW-0061">Asparagine biosynthesis</keyword>